<dbReference type="InterPro" id="IPR021858">
    <property type="entry name" value="Fun_TF"/>
</dbReference>
<gene>
    <name evidence="2" type="ORF">PDE_05783</name>
</gene>
<dbReference type="PhylomeDB" id="S7ZQD5"/>
<reference evidence="2 3" key="1">
    <citation type="journal article" date="2013" name="PLoS ONE">
        <title>Genomic and secretomic analyses reveal unique features of the lignocellulolytic enzyme system of Penicillium decumbens.</title>
        <authorList>
            <person name="Liu G."/>
            <person name="Zhang L."/>
            <person name="Wei X."/>
            <person name="Zou G."/>
            <person name="Qin Y."/>
            <person name="Ma L."/>
            <person name="Li J."/>
            <person name="Zheng H."/>
            <person name="Wang S."/>
            <person name="Wang C."/>
            <person name="Xun L."/>
            <person name="Zhao G.-P."/>
            <person name="Zhou Z."/>
            <person name="Qu Y."/>
        </authorList>
    </citation>
    <scope>NUCLEOTIDE SEQUENCE [LARGE SCALE GENOMIC DNA]</scope>
    <source>
        <strain evidence="3">114-2 / CGMCC 5302</strain>
    </source>
</reference>
<feature type="compositionally biased region" description="Basic and acidic residues" evidence="1">
    <location>
        <begin position="43"/>
        <end position="54"/>
    </location>
</feature>
<proteinExistence type="predicted"/>
<evidence type="ECO:0000313" key="3">
    <source>
        <dbReference type="Proteomes" id="UP000019376"/>
    </source>
</evidence>
<dbReference type="PANTHER" id="PTHR37540:SF5">
    <property type="entry name" value="TRANSCRIPTION FACTOR DOMAIN-CONTAINING PROTEIN"/>
    <property type="match status" value="1"/>
</dbReference>
<dbReference type="eggNOG" id="ENOG502SVZ7">
    <property type="taxonomic scope" value="Eukaryota"/>
</dbReference>
<feature type="compositionally biased region" description="Basic and acidic residues" evidence="1">
    <location>
        <begin position="62"/>
        <end position="73"/>
    </location>
</feature>
<protein>
    <recommendedName>
        <fullName evidence="4">Tachykinin family protein</fullName>
    </recommendedName>
</protein>
<evidence type="ECO:0000313" key="2">
    <source>
        <dbReference type="EMBL" id="EPS30831.1"/>
    </source>
</evidence>
<feature type="compositionally biased region" description="Polar residues" evidence="1">
    <location>
        <begin position="18"/>
        <end position="27"/>
    </location>
</feature>
<dbReference type="Pfam" id="PF11951">
    <property type="entry name" value="Fungal_trans_2"/>
    <property type="match status" value="1"/>
</dbReference>
<evidence type="ECO:0008006" key="4">
    <source>
        <dbReference type="Google" id="ProtNLM"/>
    </source>
</evidence>
<accession>S7ZQD5</accession>
<dbReference type="PANTHER" id="PTHR37540">
    <property type="entry name" value="TRANSCRIPTION FACTOR (ACR-2), PUTATIVE-RELATED-RELATED"/>
    <property type="match status" value="1"/>
</dbReference>
<dbReference type="HOGENOM" id="CLU_022766_0_0_1"/>
<sequence length="588" mass="65348">MDQPQSESVAPDSRTSRSDNQSGSTSDAPLDRPTFTFIDHDDDLTSKRIKDANARKAIRSHVMRDVRRRERLAGLKRTARRDSSNQGAPAKSRTGKDNSPTEKTLVLRSASPSSSSLTSSSVEVQSKRRGSSTTRRDRSTKRAASHADSLQTTSGPRALPSSWSIAPFCTTPGTSKLTYKVAYLVHHFTSVLVPTSFPTAAMAKRALIRSSFSDSGSFYGLMCMSAAHRAVLSSAHLGGMDVARSNFIANDPDYCSMRAKCIHEMNLKISDPKKALTDEAFDTIINLLNGALIGGFYDESRIHLMGMKRMVDLRGGITHEKMRATSMWAAIVVTDVKAASGILARPVFPLAWDLPPISPEVQRRIQPLISSITHQTGSGFFSNLALSLPLIRILYMVRDLVFYNLAAHINLGALMPSDHQFFSSLNHSVEHQLLAYIYPDDPENPNPHSQPIDLHPIEALTRVATITFLNKFLIIAPPSCGLGRALTRHCVNAVNDCPFSLLHTMPKENYGLFAWALFTASQNLTGYPERQWFVQRLARVAKICDWHHWDQVSRIMSDYFYVGHLHGEEWRTIWDEVAAEVVVPDEDT</sequence>
<feature type="compositionally biased region" description="Low complexity" evidence="1">
    <location>
        <begin position="106"/>
        <end position="124"/>
    </location>
</feature>
<organism evidence="2 3">
    <name type="scientific">Penicillium oxalicum (strain 114-2 / CGMCC 5302)</name>
    <name type="common">Penicillium decumbens</name>
    <dbReference type="NCBI Taxonomy" id="933388"/>
    <lineage>
        <taxon>Eukaryota</taxon>
        <taxon>Fungi</taxon>
        <taxon>Dikarya</taxon>
        <taxon>Ascomycota</taxon>
        <taxon>Pezizomycotina</taxon>
        <taxon>Eurotiomycetes</taxon>
        <taxon>Eurotiomycetidae</taxon>
        <taxon>Eurotiales</taxon>
        <taxon>Aspergillaceae</taxon>
        <taxon>Penicillium</taxon>
    </lineage>
</organism>
<dbReference type="EMBL" id="KB644412">
    <property type="protein sequence ID" value="EPS30831.1"/>
    <property type="molecule type" value="Genomic_DNA"/>
</dbReference>
<feature type="region of interest" description="Disordered" evidence="1">
    <location>
        <begin position="1"/>
        <end position="158"/>
    </location>
</feature>
<name>S7ZQD5_PENO1</name>
<dbReference type="OrthoDB" id="3469225at2759"/>
<dbReference type="Proteomes" id="UP000019376">
    <property type="component" value="Unassembled WGS sequence"/>
</dbReference>
<evidence type="ECO:0000256" key="1">
    <source>
        <dbReference type="SAM" id="MobiDB-lite"/>
    </source>
</evidence>
<dbReference type="AlphaFoldDB" id="S7ZQD5"/>
<keyword evidence="3" id="KW-1185">Reference proteome</keyword>